<dbReference type="EMBL" id="JAJSOF020000011">
    <property type="protein sequence ID" value="KAJ4444680.1"/>
    <property type="molecule type" value="Genomic_DNA"/>
</dbReference>
<evidence type="ECO:0000313" key="2">
    <source>
        <dbReference type="Proteomes" id="UP001148838"/>
    </source>
</evidence>
<protein>
    <submittedName>
        <fullName evidence="1">Uncharacterized protein</fullName>
    </submittedName>
</protein>
<keyword evidence="2" id="KW-1185">Reference proteome</keyword>
<organism evidence="1 2">
    <name type="scientific">Periplaneta americana</name>
    <name type="common">American cockroach</name>
    <name type="synonym">Blatta americana</name>
    <dbReference type="NCBI Taxonomy" id="6978"/>
    <lineage>
        <taxon>Eukaryota</taxon>
        <taxon>Metazoa</taxon>
        <taxon>Ecdysozoa</taxon>
        <taxon>Arthropoda</taxon>
        <taxon>Hexapoda</taxon>
        <taxon>Insecta</taxon>
        <taxon>Pterygota</taxon>
        <taxon>Neoptera</taxon>
        <taxon>Polyneoptera</taxon>
        <taxon>Dictyoptera</taxon>
        <taxon>Blattodea</taxon>
        <taxon>Blattoidea</taxon>
        <taxon>Blattidae</taxon>
        <taxon>Blattinae</taxon>
        <taxon>Periplaneta</taxon>
    </lineage>
</organism>
<name>A0ABQ8TFP8_PERAM</name>
<gene>
    <name evidence="1" type="ORF">ANN_06477</name>
</gene>
<comment type="caution">
    <text evidence="1">The sequence shown here is derived from an EMBL/GenBank/DDBJ whole genome shotgun (WGS) entry which is preliminary data.</text>
</comment>
<dbReference type="Proteomes" id="UP001148838">
    <property type="component" value="Unassembled WGS sequence"/>
</dbReference>
<evidence type="ECO:0000313" key="1">
    <source>
        <dbReference type="EMBL" id="KAJ4444680.1"/>
    </source>
</evidence>
<accession>A0ABQ8TFP8</accession>
<reference evidence="1 2" key="1">
    <citation type="journal article" date="2022" name="Allergy">
        <title>Genome assembly and annotation of Periplaneta americana reveal a comprehensive cockroach allergen profile.</title>
        <authorList>
            <person name="Wang L."/>
            <person name="Xiong Q."/>
            <person name="Saelim N."/>
            <person name="Wang L."/>
            <person name="Nong W."/>
            <person name="Wan A.T."/>
            <person name="Shi M."/>
            <person name="Liu X."/>
            <person name="Cao Q."/>
            <person name="Hui J.H.L."/>
            <person name="Sookrung N."/>
            <person name="Leung T.F."/>
            <person name="Tungtrongchitr A."/>
            <person name="Tsui S.K.W."/>
        </authorList>
    </citation>
    <scope>NUCLEOTIDE SEQUENCE [LARGE SCALE GENOMIC DNA]</scope>
    <source>
        <strain evidence="1">PWHHKU_190912</strain>
    </source>
</reference>
<proteinExistence type="predicted"/>
<sequence length="90" mass="10540">MKNQILKTSADSNIMRLRLRTGIRQRTVRNSSVYISTPPNFSLYHWLLYFELQNAIPWGSLFLCCQRQRICPESNSVPDDRKRCTTPSYG</sequence>